<feature type="transmembrane region" description="Helical" evidence="1">
    <location>
        <begin position="130"/>
        <end position="149"/>
    </location>
</feature>
<dbReference type="PANTHER" id="PTHR42208:SF1">
    <property type="entry name" value="HEAVY METAL TRANSPORTER"/>
    <property type="match status" value="1"/>
</dbReference>
<organism evidence="3 4">
    <name type="scientific">Chitinimonas lacunae</name>
    <dbReference type="NCBI Taxonomy" id="1963018"/>
    <lineage>
        <taxon>Bacteria</taxon>
        <taxon>Pseudomonadati</taxon>
        <taxon>Pseudomonadota</taxon>
        <taxon>Betaproteobacteria</taxon>
        <taxon>Neisseriales</taxon>
        <taxon>Chitinibacteraceae</taxon>
        <taxon>Chitinimonas</taxon>
    </lineage>
</organism>
<gene>
    <name evidence="3" type="ORF">ACFOW7_19375</name>
</gene>
<dbReference type="EMBL" id="JBHSBU010000001">
    <property type="protein sequence ID" value="MFC4161502.1"/>
    <property type="molecule type" value="Genomic_DNA"/>
</dbReference>
<feature type="transmembrane region" description="Helical" evidence="1">
    <location>
        <begin position="57"/>
        <end position="81"/>
    </location>
</feature>
<dbReference type="PANTHER" id="PTHR42208">
    <property type="entry name" value="HEAVY METAL TRANSPORTER-RELATED"/>
    <property type="match status" value="1"/>
</dbReference>
<feature type="transmembrane region" description="Helical" evidence="1">
    <location>
        <begin position="169"/>
        <end position="192"/>
    </location>
</feature>
<dbReference type="Proteomes" id="UP001595791">
    <property type="component" value="Unassembled WGS sequence"/>
</dbReference>
<keyword evidence="1" id="KW-0472">Membrane</keyword>
<dbReference type="InterPro" id="IPR039447">
    <property type="entry name" value="UreH-like_TM_dom"/>
</dbReference>
<reference evidence="4" key="1">
    <citation type="journal article" date="2019" name="Int. J. Syst. Evol. Microbiol.">
        <title>The Global Catalogue of Microorganisms (GCM) 10K type strain sequencing project: providing services to taxonomists for standard genome sequencing and annotation.</title>
        <authorList>
            <consortium name="The Broad Institute Genomics Platform"/>
            <consortium name="The Broad Institute Genome Sequencing Center for Infectious Disease"/>
            <person name="Wu L."/>
            <person name="Ma J."/>
        </authorList>
    </citation>
    <scope>NUCLEOTIDE SEQUENCE [LARGE SCALE GENOMIC DNA]</scope>
    <source>
        <strain evidence="4">LMG 29894</strain>
    </source>
</reference>
<keyword evidence="1" id="KW-1133">Transmembrane helix</keyword>
<feature type="transmembrane region" description="Helical" evidence="1">
    <location>
        <begin position="87"/>
        <end position="109"/>
    </location>
</feature>
<dbReference type="Pfam" id="PF13386">
    <property type="entry name" value="DsbD_2"/>
    <property type="match status" value="1"/>
</dbReference>
<evidence type="ECO:0000313" key="4">
    <source>
        <dbReference type="Proteomes" id="UP001595791"/>
    </source>
</evidence>
<evidence type="ECO:0000313" key="3">
    <source>
        <dbReference type="EMBL" id="MFC4161502.1"/>
    </source>
</evidence>
<accession>A0ABV8MV17</accession>
<evidence type="ECO:0000259" key="2">
    <source>
        <dbReference type="Pfam" id="PF13386"/>
    </source>
</evidence>
<feature type="domain" description="Urease accessory protein UreH-like transmembrane" evidence="2">
    <location>
        <begin position="14"/>
        <end position="217"/>
    </location>
</feature>
<name>A0ABV8MV17_9NEIS</name>
<sequence>MFDSSFLANLAGWWLAGLMGGVHCLGMCGGLSAAIALQLPADRPRWPLLLTTQLGRIGSYCLIGALMGGVAGVIAWLPYAVWVQHGLYLVSLLLMMALGLYLGGWAAWLTRIERLGGGLWRHLQPRLQRLLPIRGPGGALAAGALWGWLPCGLVYTAALGALAAGSAERGAATMLAFGLGTLPNLLAMGLAAERLGRWRQHGRVRQIMGGLLFVWAAWELLRWLSNQAR</sequence>
<comment type="caution">
    <text evidence="3">The sequence shown here is derived from an EMBL/GenBank/DDBJ whole genome shotgun (WGS) entry which is preliminary data.</text>
</comment>
<keyword evidence="4" id="KW-1185">Reference proteome</keyword>
<proteinExistence type="predicted"/>
<keyword evidence="1" id="KW-0812">Transmembrane</keyword>
<dbReference type="RefSeq" id="WP_378167515.1">
    <property type="nucleotide sequence ID" value="NZ_JBHSBU010000001.1"/>
</dbReference>
<evidence type="ECO:0000256" key="1">
    <source>
        <dbReference type="SAM" id="Phobius"/>
    </source>
</evidence>
<protein>
    <submittedName>
        <fullName evidence="3">Sulfite exporter TauE/SafE family protein</fullName>
    </submittedName>
</protein>
<feature type="transmembrane region" description="Helical" evidence="1">
    <location>
        <begin position="12"/>
        <end position="37"/>
    </location>
</feature>